<dbReference type="GO" id="GO:0009307">
    <property type="term" value="P:DNA restriction-modification system"/>
    <property type="evidence" value="ECO:0007669"/>
    <property type="project" value="UniProtKB-KW"/>
</dbReference>
<dbReference type="PANTHER" id="PTHR30408:SF12">
    <property type="entry name" value="TYPE I RESTRICTION ENZYME MJAVIII SPECIFICITY SUBUNIT"/>
    <property type="match status" value="1"/>
</dbReference>
<keyword evidence="4" id="KW-1185">Reference proteome</keyword>
<protein>
    <recommendedName>
        <fullName evidence="5">Restriction endonuclease subunit S</fullName>
    </recommendedName>
</protein>
<dbReference type="GO" id="GO:0003677">
    <property type="term" value="F:DNA binding"/>
    <property type="evidence" value="ECO:0007669"/>
    <property type="project" value="UniProtKB-KW"/>
</dbReference>
<dbReference type="AlphaFoldDB" id="A0A4R8WIC4"/>
<dbReference type="OrthoDB" id="3197085at2"/>
<evidence type="ECO:0000256" key="2">
    <source>
        <dbReference type="ARBA" id="ARBA00023125"/>
    </source>
</evidence>
<sequence length="487" mass="53317">MSSPSKGVPGKPNALATATVQFAETAANKDFRIDSEFWTQSPQRNPKLTYSPIGDCLLVSQYGVSMAMNESGEGSPIYRMDEIHNMICDFEVGKCAQLSDSEVERHTLNDRDVLFNRTNSYEWVGRTGVYRSTGDEAFVFASYLVRFVPDAAKLLPEYLAAFLSSRFGVADIRRRSRPSINQTNVNPEEVKAIPIPLLHLDTQSKIRALFDEAVAALLEARAVYDEASLLLASVIQGTWTDGEIPSVNVVGFSSSFGLNGRIDAEYYQPRYEGIEAQLRASPLGVDLLTDACEVSEEGFVPIPTVSYRYIELSNIDSTGSIIGHTDALGSDLPTRARRRVRSGDVLVSSVEGSLGSCAMVGDDYDGALCSTGFYIIRHKTLSPEALLVLVKSPLVQSMLKQACSGTILAAMTLPEFRGVILPRLDSDTQLQLRDLIRRNRQAKTLSANLLTLARQTVECAIETDEATAVEFLQTEYAAQHCDATVPA</sequence>
<dbReference type="CDD" id="cd17524">
    <property type="entry name" value="RMtype1_S_EcoUTORF5051P-TRD2-CR2_like"/>
    <property type="match status" value="1"/>
</dbReference>
<dbReference type="RefSeq" id="WP_134569306.1">
    <property type="nucleotide sequence ID" value="NZ_SOFP01000079.1"/>
</dbReference>
<evidence type="ECO:0000313" key="3">
    <source>
        <dbReference type="EMBL" id="TFC09869.1"/>
    </source>
</evidence>
<keyword evidence="1" id="KW-0680">Restriction system</keyword>
<dbReference type="EMBL" id="SOFP01000079">
    <property type="protein sequence ID" value="TFC09869.1"/>
    <property type="molecule type" value="Genomic_DNA"/>
</dbReference>
<evidence type="ECO:0008006" key="5">
    <source>
        <dbReference type="Google" id="ProtNLM"/>
    </source>
</evidence>
<dbReference type="PANTHER" id="PTHR30408">
    <property type="entry name" value="TYPE-1 RESTRICTION ENZYME ECOKI SPECIFICITY PROTEIN"/>
    <property type="match status" value="1"/>
</dbReference>
<reference evidence="3 4" key="1">
    <citation type="submission" date="2019-03" db="EMBL/GenBank/DDBJ databases">
        <title>Genomics of glacier-inhabiting Cryobacterium strains.</title>
        <authorList>
            <person name="Liu Q."/>
            <person name="Xin Y.-H."/>
        </authorList>
    </citation>
    <scope>NUCLEOTIDE SEQUENCE [LARGE SCALE GENOMIC DNA]</scope>
    <source>
        <strain evidence="3 4">MDT1-3</strain>
    </source>
</reference>
<dbReference type="InterPro" id="IPR052021">
    <property type="entry name" value="Type-I_RS_S_subunit"/>
</dbReference>
<proteinExistence type="predicted"/>
<name>A0A4R8WIC4_9MICO</name>
<dbReference type="InterPro" id="IPR044946">
    <property type="entry name" value="Restrct_endonuc_typeI_TRD_sf"/>
</dbReference>
<accession>A0A4R8WIC4</accession>
<evidence type="ECO:0000256" key="1">
    <source>
        <dbReference type="ARBA" id="ARBA00022747"/>
    </source>
</evidence>
<organism evidence="3 4">
    <name type="scientific">Cryobacterium algoritolerans</name>
    <dbReference type="NCBI Taxonomy" id="1259184"/>
    <lineage>
        <taxon>Bacteria</taxon>
        <taxon>Bacillati</taxon>
        <taxon>Actinomycetota</taxon>
        <taxon>Actinomycetes</taxon>
        <taxon>Micrococcales</taxon>
        <taxon>Microbacteriaceae</taxon>
        <taxon>Cryobacterium</taxon>
    </lineage>
</organism>
<dbReference type="Proteomes" id="UP000298412">
    <property type="component" value="Unassembled WGS sequence"/>
</dbReference>
<dbReference type="SUPFAM" id="SSF116734">
    <property type="entry name" value="DNA methylase specificity domain"/>
    <property type="match status" value="2"/>
</dbReference>
<dbReference type="Gene3D" id="3.90.220.20">
    <property type="entry name" value="DNA methylase specificity domains"/>
    <property type="match status" value="2"/>
</dbReference>
<gene>
    <name evidence="3" type="ORF">E3O19_16125</name>
</gene>
<evidence type="ECO:0000313" key="4">
    <source>
        <dbReference type="Proteomes" id="UP000298412"/>
    </source>
</evidence>
<comment type="caution">
    <text evidence="3">The sequence shown here is derived from an EMBL/GenBank/DDBJ whole genome shotgun (WGS) entry which is preliminary data.</text>
</comment>
<keyword evidence="2" id="KW-0238">DNA-binding</keyword>